<sequence length="148" mass="17099">MPLLSRLTVVFKFVFIFLIYLIIFFSLKIMYKDLKKGKGTSKKQSKSYEFALEVLKVSKDNATLKVGSIIPLRDDFFIGRDEKNSLQLNDNFVSKKHVKIYWDKDCFVIKDLNSTNGVIINDEIIDSEMYLEVDDKIQIGANLFKVVG</sequence>
<keyword evidence="1" id="KW-0812">Transmembrane</keyword>
<dbReference type="OrthoDB" id="9816434at2"/>
<feature type="domain" description="FHA" evidence="2">
    <location>
        <begin position="76"/>
        <end position="125"/>
    </location>
</feature>
<dbReference type="Pfam" id="PF00498">
    <property type="entry name" value="FHA"/>
    <property type="match status" value="1"/>
</dbReference>
<keyword evidence="4" id="KW-1185">Reference proteome</keyword>
<gene>
    <name evidence="3" type="ORF">SAMN02745207_01586</name>
</gene>
<dbReference type="SMART" id="SM00240">
    <property type="entry name" value="FHA"/>
    <property type="match status" value="1"/>
</dbReference>
<organism evidence="3 4">
    <name type="scientific">Clostridium grantii DSM 8605</name>
    <dbReference type="NCBI Taxonomy" id="1121316"/>
    <lineage>
        <taxon>Bacteria</taxon>
        <taxon>Bacillati</taxon>
        <taxon>Bacillota</taxon>
        <taxon>Clostridia</taxon>
        <taxon>Eubacteriales</taxon>
        <taxon>Clostridiaceae</taxon>
        <taxon>Clostridium</taxon>
    </lineage>
</organism>
<dbReference type="PROSITE" id="PS50006">
    <property type="entry name" value="FHA_DOMAIN"/>
    <property type="match status" value="1"/>
</dbReference>
<dbReference type="STRING" id="1121316.SAMN02745207_01586"/>
<keyword evidence="1" id="KW-0472">Membrane</keyword>
<evidence type="ECO:0000256" key="1">
    <source>
        <dbReference type="SAM" id="Phobius"/>
    </source>
</evidence>
<dbReference type="Proteomes" id="UP000184447">
    <property type="component" value="Unassembled WGS sequence"/>
</dbReference>
<keyword evidence="1" id="KW-1133">Transmembrane helix</keyword>
<dbReference type="PANTHER" id="PTHR23308">
    <property type="entry name" value="NUCLEAR INHIBITOR OF PROTEIN PHOSPHATASE-1"/>
    <property type="match status" value="1"/>
</dbReference>
<proteinExistence type="predicted"/>
<dbReference type="AlphaFoldDB" id="A0A1M5U5B7"/>
<evidence type="ECO:0000313" key="3">
    <source>
        <dbReference type="EMBL" id="SHH58154.1"/>
    </source>
</evidence>
<dbReference type="EMBL" id="FQXM01000007">
    <property type="protein sequence ID" value="SHH58154.1"/>
    <property type="molecule type" value="Genomic_DNA"/>
</dbReference>
<feature type="transmembrane region" description="Helical" evidence="1">
    <location>
        <begin position="6"/>
        <end position="27"/>
    </location>
</feature>
<dbReference type="RefSeq" id="WP_073337901.1">
    <property type="nucleotide sequence ID" value="NZ_FQXM01000007.1"/>
</dbReference>
<dbReference type="InterPro" id="IPR050923">
    <property type="entry name" value="Cell_Proc_Reg/RNA_Proc"/>
</dbReference>
<protein>
    <submittedName>
        <fullName evidence="3">FHA domain-containing protein</fullName>
    </submittedName>
</protein>
<reference evidence="3 4" key="1">
    <citation type="submission" date="2016-11" db="EMBL/GenBank/DDBJ databases">
        <authorList>
            <person name="Jaros S."/>
            <person name="Januszkiewicz K."/>
            <person name="Wedrychowicz H."/>
        </authorList>
    </citation>
    <scope>NUCLEOTIDE SEQUENCE [LARGE SCALE GENOMIC DNA]</scope>
    <source>
        <strain evidence="3 4">DSM 8605</strain>
    </source>
</reference>
<evidence type="ECO:0000259" key="2">
    <source>
        <dbReference type="PROSITE" id="PS50006"/>
    </source>
</evidence>
<dbReference type="InterPro" id="IPR008984">
    <property type="entry name" value="SMAD_FHA_dom_sf"/>
</dbReference>
<dbReference type="SUPFAM" id="SSF49879">
    <property type="entry name" value="SMAD/FHA domain"/>
    <property type="match status" value="1"/>
</dbReference>
<evidence type="ECO:0000313" key="4">
    <source>
        <dbReference type="Proteomes" id="UP000184447"/>
    </source>
</evidence>
<dbReference type="CDD" id="cd00060">
    <property type="entry name" value="FHA"/>
    <property type="match status" value="1"/>
</dbReference>
<name>A0A1M5U5B7_9CLOT</name>
<accession>A0A1M5U5B7</accession>
<dbReference type="InterPro" id="IPR000253">
    <property type="entry name" value="FHA_dom"/>
</dbReference>
<dbReference type="Gene3D" id="2.60.200.20">
    <property type="match status" value="1"/>
</dbReference>